<evidence type="ECO:0000256" key="1">
    <source>
        <dbReference type="ARBA" id="ARBA00003777"/>
    </source>
</evidence>
<comment type="similarity">
    <text evidence="3 9">Belongs to the SYF2 family.</text>
</comment>
<evidence type="ECO:0000256" key="10">
    <source>
        <dbReference type="SAM" id="MobiDB-lite"/>
    </source>
</evidence>
<dbReference type="GO" id="GO:0000398">
    <property type="term" value="P:mRNA splicing, via spliceosome"/>
    <property type="evidence" value="ECO:0007669"/>
    <property type="project" value="UniProtKB-UniRule"/>
</dbReference>
<dbReference type="PANTHER" id="PTHR13264">
    <property type="entry name" value="GCIP-INTERACTING PROTEIN P29"/>
    <property type="match status" value="1"/>
</dbReference>
<organism evidence="11 12">
    <name type="scientific">Suhomyces tanzawaensis NRRL Y-17324</name>
    <dbReference type="NCBI Taxonomy" id="984487"/>
    <lineage>
        <taxon>Eukaryota</taxon>
        <taxon>Fungi</taxon>
        <taxon>Dikarya</taxon>
        <taxon>Ascomycota</taxon>
        <taxon>Saccharomycotina</taxon>
        <taxon>Pichiomycetes</taxon>
        <taxon>Debaryomycetaceae</taxon>
        <taxon>Suhomyces</taxon>
    </lineage>
</organism>
<dbReference type="OrthoDB" id="199717at2759"/>
<proteinExistence type="inferred from homology"/>
<evidence type="ECO:0000313" key="12">
    <source>
        <dbReference type="Proteomes" id="UP000094285"/>
    </source>
</evidence>
<dbReference type="GeneID" id="30981748"/>
<dbReference type="AlphaFoldDB" id="A0A1E4SJ00"/>
<sequence>MADPVTDTDVASRLARLKALKEKRNQSTKLNKQALYQDSKKPKVVAKSSDPVDEVEKTERQKNLEYTLEDCERWEAKKLAQRAKLGGEYQNFNHLAQQTYNKAIKDLEVDKHDYHTRKKNTTEDIIPSNKPDAVVVQKLADSINETNAERMKKKRRHEEDASSYINEKNRQFNMKLNRDYKS</sequence>
<reference evidence="12" key="1">
    <citation type="submission" date="2016-05" db="EMBL/GenBank/DDBJ databases">
        <title>Comparative genomics of biotechnologically important yeasts.</title>
        <authorList>
            <consortium name="DOE Joint Genome Institute"/>
            <person name="Riley R."/>
            <person name="Haridas S."/>
            <person name="Wolfe K.H."/>
            <person name="Lopes M.R."/>
            <person name="Hittinger C.T."/>
            <person name="Goker M."/>
            <person name="Salamov A."/>
            <person name="Wisecaver J."/>
            <person name="Long T.M."/>
            <person name="Aerts A.L."/>
            <person name="Barry K."/>
            <person name="Choi C."/>
            <person name="Clum A."/>
            <person name="Coughlan A.Y."/>
            <person name="Deshpande S."/>
            <person name="Douglass A.P."/>
            <person name="Hanson S.J."/>
            <person name="Klenk H.-P."/>
            <person name="Labutti K."/>
            <person name="Lapidus A."/>
            <person name="Lindquist E."/>
            <person name="Lipzen A."/>
            <person name="Meier-Kolthoff J.P."/>
            <person name="Ohm R.A."/>
            <person name="Otillar R.P."/>
            <person name="Pangilinan J."/>
            <person name="Peng Y."/>
            <person name="Rokas A."/>
            <person name="Rosa C.A."/>
            <person name="Scheuner C."/>
            <person name="Sibirny A.A."/>
            <person name="Slot J.C."/>
            <person name="Stielow J.B."/>
            <person name="Sun H."/>
            <person name="Kurtzman C.P."/>
            <person name="Blackwell M."/>
            <person name="Grigoriev I.V."/>
            <person name="Jeffries T.W."/>
        </authorList>
    </citation>
    <scope>NUCLEOTIDE SEQUENCE [LARGE SCALE GENOMIC DNA]</scope>
    <source>
        <strain evidence="12">NRRL Y-17324</strain>
    </source>
</reference>
<evidence type="ECO:0000256" key="4">
    <source>
        <dbReference type="ARBA" id="ARBA00014745"/>
    </source>
</evidence>
<comment type="function">
    <text evidence="1 9">Involved in pre-mRNA splicing.</text>
</comment>
<evidence type="ECO:0000256" key="9">
    <source>
        <dbReference type="RuleBase" id="RU367148"/>
    </source>
</evidence>
<evidence type="ECO:0000256" key="5">
    <source>
        <dbReference type="ARBA" id="ARBA00022664"/>
    </source>
</evidence>
<name>A0A1E4SJ00_9ASCO</name>
<evidence type="ECO:0000256" key="8">
    <source>
        <dbReference type="ARBA" id="ARBA00023242"/>
    </source>
</evidence>
<keyword evidence="6 9" id="KW-0747">Spliceosome</keyword>
<protein>
    <recommendedName>
        <fullName evidence="4 9">Pre-mRNA-splicing factor SYF2</fullName>
    </recommendedName>
</protein>
<feature type="compositionally biased region" description="Polar residues" evidence="10">
    <location>
        <begin position="27"/>
        <end position="36"/>
    </location>
</feature>
<keyword evidence="8 9" id="KW-0539">Nucleus</keyword>
<evidence type="ECO:0000313" key="11">
    <source>
        <dbReference type="EMBL" id="ODV79479.1"/>
    </source>
</evidence>
<evidence type="ECO:0000256" key="3">
    <source>
        <dbReference type="ARBA" id="ARBA00010028"/>
    </source>
</evidence>
<dbReference type="EMBL" id="KV453912">
    <property type="protein sequence ID" value="ODV79479.1"/>
    <property type="molecule type" value="Genomic_DNA"/>
</dbReference>
<comment type="subunit">
    <text evidence="9">May be part of a spliceosome complex.</text>
</comment>
<dbReference type="InterPro" id="IPR013260">
    <property type="entry name" value="mRNA_splic_SYF2"/>
</dbReference>
<evidence type="ECO:0000256" key="2">
    <source>
        <dbReference type="ARBA" id="ARBA00004123"/>
    </source>
</evidence>
<feature type="compositionally biased region" description="Polar residues" evidence="10">
    <location>
        <begin position="163"/>
        <end position="174"/>
    </location>
</feature>
<gene>
    <name evidence="11" type="ORF">CANTADRAFT_259855</name>
</gene>
<dbReference type="GO" id="GO:0071013">
    <property type="term" value="C:catalytic step 2 spliceosome"/>
    <property type="evidence" value="ECO:0007669"/>
    <property type="project" value="TreeGrafter"/>
</dbReference>
<accession>A0A1E4SJ00</accession>
<dbReference type="STRING" id="984487.A0A1E4SJ00"/>
<dbReference type="RefSeq" id="XP_020064601.1">
    <property type="nucleotide sequence ID" value="XM_020207611.1"/>
</dbReference>
<dbReference type="Pfam" id="PF08231">
    <property type="entry name" value="SYF2"/>
    <property type="match status" value="1"/>
</dbReference>
<keyword evidence="12" id="KW-1185">Reference proteome</keyword>
<dbReference type="PANTHER" id="PTHR13264:SF5">
    <property type="entry name" value="PRE-MRNA-SPLICING FACTOR SYF2"/>
    <property type="match status" value="1"/>
</dbReference>
<dbReference type="GO" id="GO:0071014">
    <property type="term" value="C:post-mRNA release spliceosomal complex"/>
    <property type="evidence" value="ECO:0007669"/>
    <property type="project" value="TreeGrafter"/>
</dbReference>
<feature type="region of interest" description="Disordered" evidence="10">
    <location>
        <begin position="20"/>
        <end position="58"/>
    </location>
</feature>
<dbReference type="Proteomes" id="UP000094285">
    <property type="component" value="Unassembled WGS sequence"/>
</dbReference>
<evidence type="ECO:0000256" key="7">
    <source>
        <dbReference type="ARBA" id="ARBA00023187"/>
    </source>
</evidence>
<evidence type="ECO:0000256" key="6">
    <source>
        <dbReference type="ARBA" id="ARBA00022728"/>
    </source>
</evidence>
<feature type="region of interest" description="Disordered" evidence="10">
    <location>
        <begin position="146"/>
        <end position="182"/>
    </location>
</feature>
<comment type="subcellular location">
    <subcellularLocation>
        <location evidence="2 9">Nucleus</location>
    </subcellularLocation>
</comment>
<keyword evidence="5 9" id="KW-0507">mRNA processing</keyword>
<dbReference type="GO" id="GO:0000974">
    <property type="term" value="C:Prp19 complex"/>
    <property type="evidence" value="ECO:0007669"/>
    <property type="project" value="TreeGrafter"/>
</dbReference>
<keyword evidence="7 9" id="KW-0508">mRNA splicing</keyword>